<evidence type="ECO:0000259" key="15">
    <source>
        <dbReference type="PROSITE" id="PS50011"/>
    </source>
</evidence>
<dbReference type="InterPro" id="IPR024788">
    <property type="entry name" value="Malectin-like_Carb-bd_dom"/>
</dbReference>
<evidence type="ECO:0000313" key="16">
    <source>
        <dbReference type="Proteomes" id="UP001652660"/>
    </source>
</evidence>
<evidence type="ECO:0000256" key="1">
    <source>
        <dbReference type="ARBA" id="ARBA00004479"/>
    </source>
</evidence>
<accession>A0A6P6W6S9</accession>
<dbReference type="Gene3D" id="1.10.510.10">
    <property type="entry name" value="Transferase(Phosphotransferase) domain 1"/>
    <property type="match status" value="1"/>
</dbReference>
<proteinExistence type="predicted"/>
<dbReference type="FunFam" id="1.10.510.10:FF:000252">
    <property type="entry name" value="Receptor-like protein kinase FERONIA"/>
    <property type="match status" value="1"/>
</dbReference>
<dbReference type="GO" id="GO:0016020">
    <property type="term" value="C:membrane"/>
    <property type="evidence" value="ECO:0007669"/>
    <property type="project" value="UniProtKB-SubCell"/>
</dbReference>
<dbReference type="AlphaFoldDB" id="A0A6P6W6S9"/>
<organism evidence="16 17">
    <name type="scientific">Coffea arabica</name>
    <name type="common">Arabian coffee</name>
    <dbReference type="NCBI Taxonomy" id="13443"/>
    <lineage>
        <taxon>Eukaryota</taxon>
        <taxon>Viridiplantae</taxon>
        <taxon>Streptophyta</taxon>
        <taxon>Embryophyta</taxon>
        <taxon>Tracheophyta</taxon>
        <taxon>Spermatophyta</taxon>
        <taxon>Magnoliopsida</taxon>
        <taxon>eudicotyledons</taxon>
        <taxon>Gunneridae</taxon>
        <taxon>Pentapetalae</taxon>
        <taxon>asterids</taxon>
        <taxon>lamiids</taxon>
        <taxon>Gentianales</taxon>
        <taxon>Rubiaceae</taxon>
        <taxon>Ixoroideae</taxon>
        <taxon>Gardenieae complex</taxon>
        <taxon>Bertiereae - Coffeeae clade</taxon>
        <taxon>Coffeeae</taxon>
        <taxon>Coffea</taxon>
    </lineage>
</organism>
<feature type="signal peptide" evidence="14">
    <location>
        <begin position="1"/>
        <end position="25"/>
    </location>
</feature>
<evidence type="ECO:0000256" key="12">
    <source>
        <dbReference type="PROSITE-ProRule" id="PRU10141"/>
    </source>
</evidence>
<dbReference type="PROSITE" id="PS50011">
    <property type="entry name" value="PROTEIN_KINASE_DOM"/>
    <property type="match status" value="1"/>
</dbReference>
<keyword evidence="8 12" id="KW-0067">ATP-binding</keyword>
<comment type="subcellular location">
    <subcellularLocation>
        <location evidence="1">Membrane</location>
        <topology evidence="1">Single-pass type I membrane protein</topology>
    </subcellularLocation>
</comment>
<dbReference type="PROSITE" id="PS00108">
    <property type="entry name" value="PROTEIN_KINASE_ST"/>
    <property type="match status" value="1"/>
</dbReference>
<keyword evidence="10 13" id="KW-0472">Membrane</keyword>
<reference evidence="16" key="1">
    <citation type="journal article" date="2025" name="Foods">
        <title>Unveiling the Microbial Signatures of Arabica Coffee Cherries: Insights into Ripeness Specific Diversity, Functional Traits, and Implications for Quality and Safety.</title>
        <authorList>
            <consortium name="RefSeq"/>
            <person name="Tenea G.N."/>
            <person name="Cifuentes V."/>
            <person name="Reyes P."/>
            <person name="Cevallos-Vallejos M."/>
        </authorList>
    </citation>
    <scope>NUCLEOTIDE SEQUENCE [LARGE SCALE GENOMIC DNA]</scope>
</reference>
<dbReference type="PANTHER" id="PTHR47989:SF62">
    <property type="entry name" value="OS05G0423500 PROTEIN"/>
    <property type="match status" value="1"/>
</dbReference>
<dbReference type="InterPro" id="IPR008271">
    <property type="entry name" value="Ser/Thr_kinase_AS"/>
</dbReference>
<keyword evidence="4 13" id="KW-0812">Transmembrane</keyword>
<dbReference type="Gene3D" id="2.60.120.430">
    <property type="entry name" value="Galactose-binding lectin"/>
    <property type="match status" value="2"/>
</dbReference>
<evidence type="ECO:0000256" key="10">
    <source>
        <dbReference type="ARBA" id="ARBA00023136"/>
    </source>
</evidence>
<dbReference type="PROSITE" id="PS00107">
    <property type="entry name" value="PROTEIN_KINASE_ATP"/>
    <property type="match status" value="1"/>
</dbReference>
<name>A0A6P6W6S9_COFAR</name>
<dbReference type="FunFam" id="2.60.120.430:FF:000001">
    <property type="entry name" value="Receptor-like protein kinase FERONIA"/>
    <property type="match status" value="1"/>
</dbReference>
<keyword evidence="3" id="KW-0808">Transferase</keyword>
<protein>
    <submittedName>
        <fullName evidence="17">Receptor-like protein kinase HERK 1</fullName>
    </submittedName>
</protein>
<dbReference type="GeneID" id="113730559"/>
<evidence type="ECO:0000256" key="9">
    <source>
        <dbReference type="ARBA" id="ARBA00022989"/>
    </source>
</evidence>
<dbReference type="GO" id="GO:0005524">
    <property type="term" value="F:ATP binding"/>
    <property type="evidence" value="ECO:0007669"/>
    <property type="project" value="UniProtKB-UniRule"/>
</dbReference>
<dbReference type="RefSeq" id="XP_027111103.1">
    <property type="nucleotide sequence ID" value="XM_027255302.2"/>
</dbReference>
<gene>
    <name evidence="17" type="primary">LOC113730559</name>
</gene>
<dbReference type="SMART" id="SM00220">
    <property type="entry name" value="S_TKc"/>
    <property type="match status" value="1"/>
</dbReference>
<keyword evidence="2" id="KW-0723">Serine/threonine-protein kinase</keyword>
<evidence type="ECO:0000256" key="3">
    <source>
        <dbReference type="ARBA" id="ARBA00022679"/>
    </source>
</evidence>
<dbReference type="InterPro" id="IPR000719">
    <property type="entry name" value="Prot_kinase_dom"/>
</dbReference>
<keyword evidence="16" id="KW-1185">Reference proteome</keyword>
<feature type="transmembrane region" description="Helical" evidence="13">
    <location>
        <begin position="406"/>
        <end position="430"/>
    </location>
</feature>
<evidence type="ECO:0000313" key="17">
    <source>
        <dbReference type="RefSeq" id="XP_027111103.1"/>
    </source>
</evidence>
<feature type="domain" description="Protein kinase" evidence="15">
    <location>
        <begin position="487"/>
        <end position="761"/>
    </location>
</feature>
<keyword evidence="5 14" id="KW-0732">Signal</keyword>
<keyword evidence="9 13" id="KW-1133">Transmembrane helix</keyword>
<dbReference type="GO" id="GO:0004674">
    <property type="term" value="F:protein serine/threonine kinase activity"/>
    <property type="evidence" value="ECO:0007669"/>
    <property type="project" value="UniProtKB-KW"/>
</dbReference>
<keyword evidence="6 12" id="KW-0547">Nucleotide-binding</keyword>
<dbReference type="Pfam" id="PF12819">
    <property type="entry name" value="Malectin_like"/>
    <property type="match status" value="1"/>
</dbReference>
<evidence type="ECO:0000256" key="4">
    <source>
        <dbReference type="ARBA" id="ARBA00022692"/>
    </source>
</evidence>
<dbReference type="InterPro" id="IPR001245">
    <property type="entry name" value="Ser-Thr/Tyr_kinase_cat_dom"/>
</dbReference>
<dbReference type="InterPro" id="IPR017441">
    <property type="entry name" value="Protein_kinase_ATP_BS"/>
</dbReference>
<evidence type="ECO:0000256" key="6">
    <source>
        <dbReference type="ARBA" id="ARBA00022741"/>
    </source>
</evidence>
<keyword evidence="11" id="KW-0325">Glycoprotein</keyword>
<dbReference type="Gene3D" id="3.30.200.20">
    <property type="entry name" value="Phosphorylase Kinase, domain 1"/>
    <property type="match status" value="1"/>
</dbReference>
<dbReference type="OrthoDB" id="640180at2759"/>
<keyword evidence="7" id="KW-0418">Kinase</keyword>
<evidence type="ECO:0000256" key="8">
    <source>
        <dbReference type="ARBA" id="ARBA00022840"/>
    </source>
</evidence>
<dbReference type="PANTHER" id="PTHR47989">
    <property type="entry name" value="OS01G0750732 PROTEIN"/>
    <property type="match status" value="1"/>
</dbReference>
<evidence type="ECO:0000256" key="7">
    <source>
        <dbReference type="ARBA" id="ARBA00022777"/>
    </source>
</evidence>
<evidence type="ECO:0000256" key="5">
    <source>
        <dbReference type="ARBA" id="ARBA00022729"/>
    </source>
</evidence>
<evidence type="ECO:0000256" key="2">
    <source>
        <dbReference type="ARBA" id="ARBA00022527"/>
    </source>
</evidence>
<dbReference type="Pfam" id="PF07714">
    <property type="entry name" value="PK_Tyr_Ser-Thr"/>
    <property type="match status" value="1"/>
</dbReference>
<dbReference type="Proteomes" id="UP001652660">
    <property type="component" value="Chromosome 2e"/>
</dbReference>
<evidence type="ECO:0000256" key="11">
    <source>
        <dbReference type="ARBA" id="ARBA00023180"/>
    </source>
</evidence>
<dbReference type="CDD" id="cd14066">
    <property type="entry name" value="STKc_IRAK"/>
    <property type="match status" value="1"/>
</dbReference>
<dbReference type="SUPFAM" id="SSF56112">
    <property type="entry name" value="Protein kinase-like (PK-like)"/>
    <property type="match status" value="1"/>
</dbReference>
<dbReference type="FunFam" id="2.60.120.430:FF:000005">
    <property type="entry name" value="Putative receptor-like protein kinase"/>
    <property type="match status" value="1"/>
</dbReference>
<dbReference type="FunFam" id="3.30.200.20:FF:000039">
    <property type="entry name" value="receptor-like protein kinase FERONIA"/>
    <property type="match status" value="1"/>
</dbReference>
<dbReference type="InterPro" id="IPR011009">
    <property type="entry name" value="Kinase-like_dom_sf"/>
</dbReference>
<evidence type="ECO:0000256" key="13">
    <source>
        <dbReference type="SAM" id="Phobius"/>
    </source>
</evidence>
<feature type="chain" id="PRO_5028414873" evidence="14">
    <location>
        <begin position="26"/>
        <end position="825"/>
    </location>
</feature>
<sequence length="825" mass="91982">MMRISTYQFLIRVLLPFCLVLTSLEFDPEDKYLIDCGSLDDTSVGDRVFLADSLNSSTLSTPEKIFLNASSNSIPSTYGKALYQTARIYNGTSRYPFTMKKKGRHWIRLYFFPFVNQYLNLSTSKFSVSAQNFTLLKDFQPSGAPTVKEYSLNMTDDILVLTFTPSTNSFAFLNALEVISLPNELIPSGAKTVDSNGENRNLERQALETVARINMGNETVPPQNDTLWRLWTSDSTYLASSALVVFVSNIGFVNYSSGRVSENIGPFSVYGTATKLNTVSDEGYMINATWLFHVDHGFDYFVRFHFCNILNPVPDNLYFNVFLNYEFAAKDLNLSTSGVPYYMDVVTRADSVDQLSVSIGPSSVLNTLPNGILNGLEIMKVSNSKDSLDASDAESQFKTTTSKSKVWVYVGSALGSSVIVIVLVLVFALLCRRRRRKHMVHSTLDQYAMTGVSTEEKEHSIESSIISQSKRGYRFPFAAVQVATDNFSESQLIGVGGFGKVYKGALSDGTKVAVKRGFPQSRQGVAEFKTEIEMLSQFRHRHLVSLIGYCDERNEMIIIYEYMENGTLKDHLYGSDQPKLNWRHRLQICIGSARGLHYLHTGSNKAIIHRDVKSANILLDENLMAKVADFGISKTGPEFDQTHVSTAVKGSFGYLDPEYLTTQQLTDKSDVYSFGVVMIEILCGRPVIDPSQPRERVNLVEWAIKCFSMGGMEKLVDPHIEGQAKPESLMKFKETALKCLADLGANRPPIGDVLWNLEAALQLQGSDQREGNEQSTNLYSETRVSTAQFSMGSVDDLAGVSMGRVFSQMVRAENAVDQSQKDTNI</sequence>
<reference evidence="17" key="2">
    <citation type="submission" date="2025-08" db="UniProtKB">
        <authorList>
            <consortium name="RefSeq"/>
        </authorList>
    </citation>
    <scope>IDENTIFICATION</scope>
    <source>
        <tissue evidence="17">Leaves</tissue>
    </source>
</reference>
<evidence type="ECO:0000256" key="14">
    <source>
        <dbReference type="SAM" id="SignalP"/>
    </source>
</evidence>
<feature type="binding site" evidence="12">
    <location>
        <position position="515"/>
    </location>
    <ligand>
        <name>ATP</name>
        <dbReference type="ChEBI" id="CHEBI:30616"/>
    </ligand>
</feature>